<proteinExistence type="predicted"/>
<dbReference type="PROSITE" id="PS50146">
    <property type="entry name" value="DAGK"/>
    <property type="match status" value="1"/>
</dbReference>
<dbReference type="Gene3D" id="2.60.200.40">
    <property type="match status" value="1"/>
</dbReference>
<dbReference type="AlphaFoldDB" id="A0A6A6H644"/>
<dbReference type="Pfam" id="PF24321">
    <property type="entry name" value="DUF7493"/>
    <property type="match status" value="1"/>
</dbReference>
<dbReference type="PANTHER" id="PTHR12358">
    <property type="entry name" value="SPHINGOSINE KINASE"/>
    <property type="match status" value="1"/>
</dbReference>
<dbReference type="SUPFAM" id="SSF111331">
    <property type="entry name" value="NAD kinase/diacylglycerol kinase-like"/>
    <property type="match status" value="1"/>
</dbReference>
<evidence type="ECO:0000256" key="1">
    <source>
        <dbReference type="SAM" id="MobiDB-lite"/>
    </source>
</evidence>
<accession>A0A6A6H644</accession>
<dbReference type="InterPro" id="IPR001206">
    <property type="entry name" value="Diacylglycerol_kinase_cat_dom"/>
</dbReference>
<dbReference type="GO" id="GO:0016773">
    <property type="term" value="F:phosphotransferase activity, alcohol group as acceptor"/>
    <property type="evidence" value="ECO:0007669"/>
    <property type="project" value="UniProtKB-ARBA"/>
</dbReference>
<reference evidence="3" key="1">
    <citation type="journal article" date="2020" name="Stud. Mycol.">
        <title>101 Dothideomycetes genomes: a test case for predicting lifestyles and emergence of pathogens.</title>
        <authorList>
            <person name="Haridas S."/>
            <person name="Albert R."/>
            <person name="Binder M."/>
            <person name="Bloem J."/>
            <person name="Labutti K."/>
            <person name="Salamov A."/>
            <person name="Andreopoulos B."/>
            <person name="Baker S."/>
            <person name="Barry K."/>
            <person name="Bills G."/>
            <person name="Bluhm B."/>
            <person name="Cannon C."/>
            <person name="Castanera R."/>
            <person name="Culley D."/>
            <person name="Daum C."/>
            <person name="Ezra D."/>
            <person name="Gonzalez J."/>
            <person name="Henrissat B."/>
            <person name="Kuo A."/>
            <person name="Liang C."/>
            <person name="Lipzen A."/>
            <person name="Lutzoni F."/>
            <person name="Magnuson J."/>
            <person name="Mondo S."/>
            <person name="Nolan M."/>
            <person name="Ohm R."/>
            <person name="Pangilinan J."/>
            <person name="Park H.-J."/>
            <person name="Ramirez L."/>
            <person name="Alfaro M."/>
            <person name="Sun H."/>
            <person name="Tritt A."/>
            <person name="Yoshinaga Y."/>
            <person name="Zwiers L.-H."/>
            <person name="Turgeon B."/>
            <person name="Goodwin S."/>
            <person name="Spatafora J."/>
            <person name="Crous P."/>
            <person name="Grigoriev I."/>
        </authorList>
    </citation>
    <scope>NUCLEOTIDE SEQUENCE</scope>
    <source>
        <strain evidence="3">Tuck. ex Michener</strain>
    </source>
</reference>
<sequence length="552" mass="60064">MTTAPGEHANPFSDPDLAEDQREFVAESTLSVGRDASLTLGTDTLIVLDEAFARREPLNCCGLFPRSKTTRAIPFFNILWAELSDFELTIHHAHPVSKNIVRVAFINYNIEKTDRALAASWTERLLDRAYGASQRRKRIKVLVNPFGGKGSAPKWYMRDIEPIFAAARCEIDVERTQYNGHAVEIAENLDVNSWDVVACCSGDGVPHEVFNGLGKKKDAAQALADVAVVQLPCGTGNAMSWNLNGTDSPSLAALCIVKGLKTPLDLVSITQGDRRTLSFLSQSVGIIAESDLGTENLRWMGSARFTFGFLVRLVGKTTYPCDIALQLENDDKSIIKAAYRQERDSTGPSPSSRRPDPVHHHPHQHSNPAQPAPHSAAGLPPLRHGTINDTLPSSPSWSALSPYPHLGNFYAGNMSYMAASTPIFPCALPSDGCLDLVTMDGTISRLSALRSFLAVETGRFMDGENVSYRKVAAYRIVPRGSGRPQAGRFGRWMGRWGVGGGSAGGARQGKEEGYISIDGERVPFEGFQAEVHRGLGTVLSRSGKVYEGDMVH</sequence>
<dbReference type="Pfam" id="PF00781">
    <property type="entry name" value="DAGK_cat"/>
    <property type="match status" value="1"/>
</dbReference>
<dbReference type="GO" id="GO:0001727">
    <property type="term" value="F:lipid kinase activity"/>
    <property type="evidence" value="ECO:0007669"/>
    <property type="project" value="TreeGrafter"/>
</dbReference>
<dbReference type="Proteomes" id="UP000800092">
    <property type="component" value="Unassembled WGS sequence"/>
</dbReference>
<keyword evidence="4" id="KW-1185">Reference proteome</keyword>
<dbReference type="GO" id="GO:0016020">
    <property type="term" value="C:membrane"/>
    <property type="evidence" value="ECO:0007669"/>
    <property type="project" value="TreeGrafter"/>
</dbReference>
<feature type="region of interest" description="Disordered" evidence="1">
    <location>
        <begin position="340"/>
        <end position="390"/>
    </location>
</feature>
<dbReference type="InterPro" id="IPR055916">
    <property type="entry name" value="DUF7493"/>
</dbReference>
<dbReference type="GO" id="GO:0005737">
    <property type="term" value="C:cytoplasm"/>
    <property type="evidence" value="ECO:0007669"/>
    <property type="project" value="TreeGrafter"/>
</dbReference>
<evidence type="ECO:0000313" key="4">
    <source>
        <dbReference type="Proteomes" id="UP000800092"/>
    </source>
</evidence>
<dbReference type="InterPro" id="IPR050187">
    <property type="entry name" value="Lipid_Phosphate_FormReg"/>
</dbReference>
<dbReference type="InterPro" id="IPR016064">
    <property type="entry name" value="NAD/diacylglycerol_kinase_sf"/>
</dbReference>
<dbReference type="SMART" id="SM00046">
    <property type="entry name" value="DAGKc"/>
    <property type="match status" value="1"/>
</dbReference>
<dbReference type="PANTHER" id="PTHR12358:SF31">
    <property type="entry name" value="ACYLGLYCEROL KINASE, MITOCHONDRIAL"/>
    <property type="match status" value="1"/>
</dbReference>
<dbReference type="OrthoDB" id="3853857at2759"/>
<dbReference type="GO" id="GO:0046512">
    <property type="term" value="P:sphingosine biosynthetic process"/>
    <property type="evidence" value="ECO:0007669"/>
    <property type="project" value="TreeGrafter"/>
</dbReference>
<keyword evidence="3" id="KW-0418">Kinase</keyword>
<protein>
    <submittedName>
        <fullName evidence="3">Sphingoid long chain base kinase-like protein</fullName>
    </submittedName>
</protein>
<gene>
    <name evidence="3" type="ORF">EV356DRAFT_503335</name>
</gene>
<dbReference type="EMBL" id="ML991805">
    <property type="protein sequence ID" value="KAF2233546.1"/>
    <property type="molecule type" value="Genomic_DNA"/>
</dbReference>
<name>A0A6A6H644_VIRVR</name>
<dbReference type="InterPro" id="IPR017438">
    <property type="entry name" value="ATP-NAD_kinase_N"/>
</dbReference>
<evidence type="ECO:0000259" key="2">
    <source>
        <dbReference type="PROSITE" id="PS50146"/>
    </source>
</evidence>
<feature type="domain" description="DAGKc" evidence="2">
    <location>
        <begin position="134"/>
        <end position="273"/>
    </location>
</feature>
<organism evidence="3 4">
    <name type="scientific">Viridothelium virens</name>
    <name type="common">Speckled blister lichen</name>
    <name type="synonym">Trypethelium virens</name>
    <dbReference type="NCBI Taxonomy" id="1048519"/>
    <lineage>
        <taxon>Eukaryota</taxon>
        <taxon>Fungi</taxon>
        <taxon>Dikarya</taxon>
        <taxon>Ascomycota</taxon>
        <taxon>Pezizomycotina</taxon>
        <taxon>Dothideomycetes</taxon>
        <taxon>Dothideomycetes incertae sedis</taxon>
        <taxon>Trypetheliales</taxon>
        <taxon>Trypetheliaceae</taxon>
        <taxon>Viridothelium</taxon>
    </lineage>
</organism>
<keyword evidence="3" id="KW-0808">Transferase</keyword>
<evidence type="ECO:0000313" key="3">
    <source>
        <dbReference type="EMBL" id="KAF2233546.1"/>
    </source>
</evidence>
<dbReference type="Gene3D" id="3.40.50.10330">
    <property type="entry name" value="Probable inorganic polyphosphate/atp-NAD kinase, domain 1"/>
    <property type="match status" value="1"/>
</dbReference>